<dbReference type="Proteomes" id="UP000470520">
    <property type="component" value="Unassembled WGS sequence"/>
</dbReference>
<keyword evidence="1" id="KW-0808">Transferase</keyword>
<evidence type="ECO:0000313" key="5">
    <source>
        <dbReference type="EMBL" id="NEB93516.1"/>
    </source>
</evidence>
<name>A0A7K3QUG1_9ACTN</name>
<evidence type="ECO:0000256" key="1">
    <source>
        <dbReference type="ARBA" id="ARBA00022679"/>
    </source>
</evidence>
<evidence type="ECO:0000259" key="4">
    <source>
        <dbReference type="Pfam" id="PF20866"/>
    </source>
</evidence>
<feature type="domain" description="Phosphoribosyl-dephospho-CoA transferase MdcG N-terminal" evidence="4">
    <location>
        <begin position="6"/>
        <end position="78"/>
    </location>
</feature>
<dbReference type="InterPro" id="IPR017557">
    <property type="entry name" value="Holo-ACP_synthase"/>
</dbReference>
<evidence type="ECO:0000256" key="2">
    <source>
        <dbReference type="ARBA" id="ARBA00022695"/>
    </source>
</evidence>
<comment type="caution">
    <text evidence="5">The sequence shown here is derived from an EMBL/GenBank/DDBJ whole genome shotgun (WGS) entry which is preliminary data.</text>
</comment>
<protein>
    <submittedName>
        <fullName evidence="5">Malonate decarboxylase holo-ACP synthase</fullName>
    </submittedName>
</protein>
<dbReference type="NCBIfam" id="NF002332">
    <property type="entry name" value="PRK01293.1"/>
    <property type="match status" value="1"/>
</dbReference>
<dbReference type="InterPro" id="IPR048903">
    <property type="entry name" value="MdcG_N"/>
</dbReference>
<dbReference type="Pfam" id="PF10620">
    <property type="entry name" value="MdcG"/>
    <property type="match status" value="1"/>
</dbReference>
<keyword evidence="2" id="KW-0548">Nucleotidyltransferase</keyword>
<dbReference type="GO" id="GO:0016779">
    <property type="term" value="F:nucleotidyltransferase activity"/>
    <property type="evidence" value="ECO:0007669"/>
    <property type="project" value="UniProtKB-KW"/>
</dbReference>
<dbReference type="AlphaFoldDB" id="A0A7K3QUG1"/>
<dbReference type="EMBL" id="JAAGMR010000206">
    <property type="protein sequence ID" value="NEB93516.1"/>
    <property type="molecule type" value="Genomic_DNA"/>
</dbReference>
<proteinExistence type="predicted"/>
<evidence type="ECO:0000259" key="3">
    <source>
        <dbReference type="Pfam" id="PF10620"/>
    </source>
</evidence>
<reference evidence="5 6" key="1">
    <citation type="submission" date="2020-01" db="EMBL/GenBank/DDBJ databases">
        <title>Insect and environment-associated Actinomycetes.</title>
        <authorList>
            <person name="Currrie C."/>
            <person name="Chevrette M."/>
            <person name="Carlson C."/>
            <person name="Stubbendieck R."/>
            <person name="Wendt-Pienkowski E."/>
        </authorList>
    </citation>
    <scope>NUCLEOTIDE SEQUENCE [LARGE SCALE GENOMIC DNA]</scope>
    <source>
        <strain evidence="5 6">SID7754</strain>
    </source>
</reference>
<evidence type="ECO:0000313" key="6">
    <source>
        <dbReference type="Proteomes" id="UP000470520"/>
    </source>
</evidence>
<dbReference type="InterPro" id="IPR049180">
    <property type="entry name" value="MdcG_C"/>
</dbReference>
<gene>
    <name evidence="5" type="ORF">G3I21_17770</name>
</gene>
<dbReference type="Pfam" id="PF20866">
    <property type="entry name" value="MdcG_N"/>
    <property type="match status" value="1"/>
</dbReference>
<sequence length="205" mass="21569">MSHTFRPHDLLRVTDPSVLLTGAPPAWVRAVVERTAWAVVRRDGGETGRVAVGVRGVTRGERHATTVPVAAVAEHVRPEDLRDRIDGGRQRTPAMAALRPAASFLAGIGCPWGPTGSVGFELGTRRPVTTPDSDLDIVIRSDALPSPTCAAEWIGALSGLPARVDCLLETSAGAVALAELAAAPPTLVLRTARGPRLISLAEMTR</sequence>
<dbReference type="NCBIfam" id="TIGR03135">
    <property type="entry name" value="malonate_mdcG"/>
    <property type="match status" value="1"/>
</dbReference>
<accession>A0A7K3QUG1</accession>
<dbReference type="RefSeq" id="WP_164189892.1">
    <property type="nucleotide sequence ID" value="NZ_JAAGMR010000206.1"/>
</dbReference>
<organism evidence="5 6">
    <name type="scientific">Streptomyces bauhiniae</name>
    <dbReference type="NCBI Taxonomy" id="2340725"/>
    <lineage>
        <taxon>Bacteria</taxon>
        <taxon>Bacillati</taxon>
        <taxon>Actinomycetota</taxon>
        <taxon>Actinomycetes</taxon>
        <taxon>Kitasatosporales</taxon>
        <taxon>Streptomycetaceae</taxon>
        <taxon>Streptomyces</taxon>
    </lineage>
</organism>
<feature type="domain" description="Phosphoribosyl-dephospho-CoA transferase MdcG C-terminal" evidence="3">
    <location>
        <begin position="90"/>
        <end position="199"/>
    </location>
</feature>